<keyword evidence="4" id="KW-1185">Reference proteome</keyword>
<name>A0ABT4CV65_9CLOT</name>
<protein>
    <submittedName>
        <fullName evidence="3">DUF4342 domain-containing protein</fullName>
    </submittedName>
</protein>
<dbReference type="RefSeq" id="WP_268039128.1">
    <property type="nucleotide sequence ID" value="NZ_JAPQER010000001.1"/>
</dbReference>
<keyword evidence="1" id="KW-0472">Membrane</keyword>
<proteinExistence type="predicted"/>
<sequence length="153" mass="17432">MAISLQQIDLLRERAHVGYKEAKEALEKCNGEMVEALIYLEGAKKTKEKCSSQFFSKMKKIIRKGNLTRVVIKKQEKNALNIPLNLVIVFTIFATPVVLVVFLLALITKHKIRIEKNDEKDCSVNKVLDKITNKVSKVIDDINTEDSEVKKEC</sequence>
<evidence type="ECO:0000256" key="1">
    <source>
        <dbReference type="SAM" id="Phobius"/>
    </source>
</evidence>
<dbReference type="CDD" id="cd14360">
    <property type="entry name" value="UBA_NAC_like_bac"/>
    <property type="match status" value="1"/>
</dbReference>
<dbReference type="SUPFAM" id="SSF46934">
    <property type="entry name" value="UBA-like"/>
    <property type="match status" value="1"/>
</dbReference>
<dbReference type="Proteomes" id="UP001078443">
    <property type="component" value="Unassembled WGS sequence"/>
</dbReference>
<gene>
    <name evidence="3" type="ORF">OW763_00645</name>
</gene>
<comment type="caution">
    <text evidence="3">The sequence shown here is derived from an EMBL/GenBank/DDBJ whole genome shotgun (WGS) entry which is preliminary data.</text>
</comment>
<dbReference type="InterPro" id="IPR025642">
    <property type="entry name" value="DUF4342"/>
</dbReference>
<dbReference type="Pfam" id="PF14242">
    <property type="entry name" value="DUF4342"/>
    <property type="match status" value="1"/>
</dbReference>
<organism evidence="3 4">
    <name type="scientific">Clostridium aestuarii</name>
    <dbReference type="NCBI Taxonomy" id="338193"/>
    <lineage>
        <taxon>Bacteria</taxon>
        <taxon>Bacillati</taxon>
        <taxon>Bacillota</taxon>
        <taxon>Clostridia</taxon>
        <taxon>Eubacteriales</taxon>
        <taxon>Clostridiaceae</taxon>
        <taxon>Clostridium</taxon>
    </lineage>
</organism>
<evidence type="ECO:0000313" key="3">
    <source>
        <dbReference type="EMBL" id="MCY6482861.1"/>
    </source>
</evidence>
<evidence type="ECO:0000259" key="2">
    <source>
        <dbReference type="Pfam" id="PF14242"/>
    </source>
</evidence>
<dbReference type="InterPro" id="IPR009060">
    <property type="entry name" value="UBA-like_sf"/>
</dbReference>
<feature type="domain" description="DUF4342" evidence="2">
    <location>
        <begin position="49"/>
        <end position="116"/>
    </location>
</feature>
<feature type="transmembrane region" description="Helical" evidence="1">
    <location>
        <begin position="86"/>
        <end position="107"/>
    </location>
</feature>
<dbReference type="EMBL" id="JAPQER010000001">
    <property type="protein sequence ID" value="MCY6482861.1"/>
    <property type="molecule type" value="Genomic_DNA"/>
</dbReference>
<keyword evidence="1" id="KW-0812">Transmembrane</keyword>
<evidence type="ECO:0000313" key="4">
    <source>
        <dbReference type="Proteomes" id="UP001078443"/>
    </source>
</evidence>
<accession>A0ABT4CV65</accession>
<dbReference type="Gene3D" id="1.10.8.10">
    <property type="entry name" value="DNA helicase RuvA subunit, C-terminal domain"/>
    <property type="match status" value="1"/>
</dbReference>
<keyword evidence="1" id="KW-1133">Transmembrane helix</keyword>
<reference evidence="3" key="1">
    <citation type="submission" date="2022-12" db="EMBL/GenBank/DDBJ databases">
        <authorList>
            <person name="Wang J."/>
        </authorList>
    </citation>
    <scope>NUCLEOTIDE SEQUENCE</scope>
    <source>
        <strain evidence="3">HY-45-18</strain>
    </source>
</reference>